<dbReference type="SUPFAM" id="SSF51445">
    <property type="entry name" value="(Trans)glycosidases"/>
    <property type="match status" value="1"/>
</dbReference>
<gene>
    <name evidence="4" type="ORF">SN811_05530</name>
</gene>
<dbReference type="InterPro" id="IPR003646">
    <property type="entry name" value="SH3-like_bac-type"/>
</dbReference>
<comment type="similarity">
    <text evidence="1">Belongs to the glycosyl hydrolase 25 family.</text>
</comment>
<dbReference type="SMART" id="SM00287">
    <property type="entry name" value="SH3b"/>
    <property type="match status" value="1"/>
</dbReference>
<dbReference type="SUPFAM" id="SSF54106">
    <property type="entry name" value="LysM domain"/>
    <property type="match status" value="1"/>
</dbReference>
<dbReference type="AlphaFoldDB" id="A0A6F9Y3B9"/>
<dbReference type="Gene3D" id="2.30.30.40">
    <property type="entry name" value="SH3 Domains"/>
    <property type="match status" value="1"/>
</dbReference>
<proteinExistence type="inferred from homology"/>
<dbReference type="Pfam" id="PF01183">
    <property type="entry name" value="Glyco_hydro_25"/>
    <property type="match status" value="1"/>
</dbReference>
<dbReference type="PANTHER" id="PTHR34135:SF2">
    <property type="entry name" value="LYSOZYME"/>
    <property type="match status" value="1"/>
</dbReference>
<dbReference type="Pfam" id="PF08460">
    <property type="entry name" value="SH3_5"/>
    <property type="match status" value="1"/>
</dbReference>
<dbReference type="GO" id="GO:0009253">
    <property type="term" value="P:peptidoglycan catabolic process"/>
    <property type="evidence" value="ECO:0007669"/>
    <property type="project" value="InterPro"/>
</dbReference>
<accession>A0A6F9Y3B9</accession>
<evidence type="ECO:0000259" key="3">
    <source>
        <dbReference type="PROSITE" id="PS51782"/>
    </source>
</evidence>
<dbReference type="Pfam" id="PF01476">
    <property type="entry name" value="LysM"/>
    <property type="match status" value="1"/>
</dbReference>
<reference evidence="4" key="1">
    <citation type="submission" date="2019-10" db="EMBL/GenBank/DDBJ databases">
        <title>Lactobacillus agilis SN811 Whole Genome Sequencing Project.</title>
        <authorList>
            <person name="Suzuki S."/>
            <person name="Endo A."/>
            <person name="Maeno S."/>
            <person name="Shiwa Y."/>
            <person name="Matsutani M."/>
            <person name="Kajikawa A."/>
        </authorList>
    </citation>
    <scope>NUCLEOTIDE SEQUENCE</scope>
    <source>
        <strain evidence="4">SN811</strain>
    </source>
</reference>
<dbReference type="GO" id="GO:0016998">
    <property type="term" value="P:cell wall macromolecule catabolic process"/>
    <property type="evidence" value="ECO:0007669"/>
    <property type="project" value="InterPro"/>
</dbReference>
<protein>
    <submittedName>
        <fullName evidence="4">Endolysin</fullName>
    </submittedName>
</protein>
<dbReference type="PANTHER" id="PTHR34135">
    <property type="entry name" value="LYSOZYME"/>
    <property type="match status" value="1"/>
</dbReference>
<dbReference type="RefSeq" id="WP_172576997.1">
    <property type="nucleotide sequence ID" value="NZ_BLAP01000029.1"/>
</dbReference>
<evidence type="ECO:0000256" key="2">
    <source>
        <dbReference type="SAM" id="SignalP"/>
    </source>
</evidence>
<feature type="domain" description="LysM" evidence="3">
    <location>
        <begin position="346"/>
        <end position="390"/>
    </location>
</feature>
<keyword evidence="2" id="KW-0732">Signal</keyword>
<dbReference type="PROSITE" id="PS51904">
    <property type="entry name" value="GLYCOSYL_HYDROL_F25_2"/>
    <property type="match status" value="1"/>
</dbReference>
<feature type="chain" id="PRO_5026292913" evidence="2">
    <location>
        <begin position="28"/>
        <end position="390"/>
    </location>
</feature>
<dbReference type="InterPro" id="IPR018392">
    <property type="entry name" value="LysM"/>
</dbReference>
<dbReference type="SMART" id="SM00257">
    <property type="entry name" value="LysM"/>
    <property type="match status" value="1"/>
</dbReference>
<dbReference type="PROSITE" id="PS51782">
    <property type="entry name" value="LYSM"/>
    <property type="match status" value="1"/>
</dbReference>
<evidence type="ECO:0000256" key="1">
    <source>
        <dbReference type="ARBA" id="ARBA00010646"/>
    </source>
</evidence>
<sequence>MRNLNRKLLLSLTVTVGLFLLPSIGLAARTDMVDTSNHNGYMTVGNFTAMRDQYGVKSVVTKISEGTYYHDYTAKNNISTAQQSGLYINGYHFARWSSVGGAQAEANYAVAMAKADGLPINAVLVADVEAEQQQRIPKSINDLALMEFKRIVEQAGYRYDIYTSQSWKNNVVSVPAGTGWIAQYPYDVTADRHTQHHAWQWASDAVFNGSYGHFDVSQLYDNYYTGGQDKNAMISNSDTHHVDNQSQAKQEYKYTAQPSSKNEDYAQTGLFTANTKLNVRTAPVLGARIVAQYNPWESLMYDHVYIRGGYVWARYMSYSGSYHYVAMGVMGGEEYGARTKFISNRRTYTVRYGDTLSSIASRYGVNMYTLAHKNRISNINLIYPGQKLNI</sequence>
<feature type="signal peptide" evidence="2">
    <location>
        <begin position="1"/>
        <end position="27"/>
    </location>
</feature>
<dbReference type="InterPro" id="IPR002053">
    <property type="entry name" value="Glyco_hydro_25"/>
</dbReference>
<dbReference type="InterPro" id="IPR017853">
    <property type="entry name" value="GH"/>
</dbReference>
<dbReference type="GO" id="GO:0016052">
    <property type="term" value="P:carbohydrate catabolic process"/>
    <property type="evidence" value="ECO:0007669"/>
    <property type="project" value="TreeGrafter"/>
</dbReference>
<organism evidence="4">
    <name type="scientific">Ligilactobacillus agilis</name>
    <dbReference type="NCBI Taxonomy" id="1601"/>
    <lineage>
        <taxon>Bacteria</taxon>
        <taxon>Bacillati</taxon>
        <taxon>Bacillota</taxon>
        <taxon>Bacilli</taxon>
        <taxon>Lactobacillales</taxon>
        <taxon>Lactobacillaceae</taxon>
        <taxon>Ligilactobacillus</taxon>
    </lineage>
</organism>
<dbReference type="InterPro" id="IPR036779">
    <property type="entry name" value="LysM_dom_sf"/>
</dbReference>
<dbReference type="Proteomes" id="UP000494160">
    <property type="component" value="Unassembled WGS sequence"/>
</dbReference>
<dbReference type="GO" id="GO:0003796">
    <property type="term" value="F:lysozyme activity"/>
    <property type="evidence" value="ECO:0007669"/>
    <property type="project" value="InterPro"/>
</dbReference>
<dbReference type="Gene3D" id="3.10.350.10">
    <property type="entry name" value="LysM domain"/>
    <property type="match status" value="1"/>
</dbReference>
<evidence type="ECO:0000313" key="4">
    <source>
        <dbReference type="EMBL" id="GET12053.1"/>
    </source>
</evidence>
<dbReference type="EMBL" id="BLAP01000029">
    <property type="protein sequence ID" value="GET12053.1"/>
    <property type="molecule type" value="Genomic_DNA"/>
</dbReference>
<name>A0A6F9Y3B9_9LACO</name>
<dbReference type="Gene3D" id="3.20.20.80">
    <property type="entry name" value="Glycosidases"/>
    <property type="match status" value="1"/>
</dbReference>
<comment type="caution">
    <text evidence="4">The sequence shown here is derived from an EMBL/GenBank/DDBJ whole genome shotgun (WGS) entry which is preliminary data.</text>
</comment>
<dbReference type="CDD" id="cd00118">
    <property type="entry name" value="LysM"/>
    <property type="match status" value="1"/>
</dbReference>